<feature type="region of interest" description="Disordered" evidence="1">
    <location>
        <begin position="1"/>
        <end position="85"/>
    </location>
</feature>
<accession>A0A5M9MXI1</accession>
<evidence type="ECO:0000313" key="3">
    <source>
        <dbReference type="Proteomes" id="UP000324241"/>
    </source>
</evidence>
<dbReference type="RefSeq" id="XP_033431172.1">
    <property type="nucleotide sequence ID" value="XM_033565415.1"/>
</dbReference>
<name>A0A5M9MXI1_9EURO</name>
<reference evidence="2 3" key="1">
    <citation type="submission" date="2019-08" db="EMBL/GenBank/DDBJ databases">
        <title>The genome sequence of a newly discovered highly antifungal drug resistant Aspergillus species, Aspergillus tanneri NIH 1004.</title>
        <authorList>
            <person name="Mounaud S."/>
            <person name="Singh I."/>
            <person name="Joardar V."/>
            <person name="Pakala S."/>
            <person name="Pakala S."/>
            <person name="Venepally P."/>
            <person name="Chung J.K."/>
            <person name="Losada L."/>
            <person name="Nierman W.C."/>
        </authorList>
    </citation>
    <scope>NUCLEOTIDE SEQUENCE [LARGE SCALE GENOMIC DNA]</scope>
    <source>
        <strain evidence="2 3">NIH1004</strain>
    </source>
</reference>
<feature type="compositionally biased region" description="Acidic residues" evidence="1">
    <location>
        <begin position="647"/>
        <end position="656"/>
    </location>
</feature>
<feature type="compositionally biased region" description="Basic and acidic residues" evidence="1">
    <location>
        <begin position="535"/>
        <end position="558"/>
    </location>
</feature>
<feature type="compositionally biased region" description="Polar residues" evidence="1">
    <location>
        <begin position="15"/>
        <end position="36"/>
    </location>
</feature>
<feature type="compositionally biased region" description="Polar residues" evidence="1">
    <location>
        <begin position="76"/>
        <end position="85"/>
    </location>
</feature>
<dbReference type="VEuPathDB" id="FungiDB:EYZ11_006710"/>
<feature type="compositionally biased region" description="Polar residues" evidence="1">
    <location>
        <begin position="618"/>
        <end position="643"/>
    </location>
</feature>
<proteinExistence type="predicted"/>
<dbReference type="Proteomes" id="UP000324241">
    <property type="component" value="Unassembled WGS sequence"/>
</dbReference>
<evidence type="ECO:0000313" key="2">
    <source>
        <dbReference type="EMBL" id="KAA8651811.1"/>
    </source>
</evidence>
<dbReference type="EMBL" id="QUQM01000002">
    <property type="protein sequence ID" value="KAA8651811.1"/>
    <property type="molecule type" value="Genomic_DNA"/>
</dbReference>
<feature type="compositionally biased region" description="Basic residues" evidence="1">
    <location>
        <begin position="1"/>
        <end position="11"/>
    </location>
</feature>
<feature type="region of interest" description="Disordered" evidence="1">
    <location>
        <begin position="535"/>
        <end position="656"/>
    </location>
</feature>
<dbReference type="AlphaFoldDB" id="A0A5M9MXI1"/>
<dbReference type="OrthoDB" id="5378502at2759"/>
<comment type="caution">
    <text evidence="2">The sequence shown here is derived from an EMBL/GenBank/DDBJ whole genome shotgun (WGS) entry which is preliminary data.</text>
</comment>
<dbReference type="GeneID" id="54323409"/>
<gene>
    <name evidence="2" type="ORF">ATNIH1004_000707</name>
</gene>
<evidence type="ECO:0000256" key="1">
    <source>
        <dbReference type="SAM" id="MobiDB-lite"/>
    </source>
</evidence>
<organism evidence="2 3">
    <name type="scientific">Aspergillus tanneri</name>
    <dbReference type="NCBI Taxonomy" id="1220188"/>
    <lineage>
        <taxon>Eukaryota</taxon>
        <taxon>Fungi</taxon>
        <taxon>Dikarya</taxon>
        <taxon>Ascomycota</taxon>
        <taxon>Pezizomycotina</taxon>
        <taxon>Eurotiomycetes</taxon>
        <taxon>Eurotiomycetidae</taxon>
        <taxon>Eurotiales</taxon>
        <taxon>Aspergillaceae</taxon>
        <taxon>Aspergillus</taxon>
        <taxon>Aspergillus subgen. Circumdati</taxon>
    </lineage>
</organism>
<feature type="compositionally biased region" description="Polar residues" evidence="1">
    <location>
        <begin position="560"/>
        <end position="582"/>
    </location>
</feature>
<sequence length="670" mass="74428">MKLRNNIRPPKRLNSEQFDSPYSQVSLRRTKNSASHSYVPYDPDLPPAAFPTLEQPRAPGQRNCDEEDNELHSETLKASQSQQDKWSTRLGLGQEDNDGQVDFEDIPLGQIENYIASNGDMNPVYKRNMAVMANTEQYLLPVDSDSIDSEPDGVIEDNLDRRLSKHTEFLLILSKASSAIDDPKWSDISPSIQLEIINNLLQSHSWSSACNILGLTQHDQEEIQKLWPERDGQIRSEDTQLKRMRQKQLSVLMKMDNSMGAKHPTSHQDVFSKISKRSIRKLKGAIQTDYFLCNAKYVSTARKFLHKRGISPKSVGNWSNSVITIIQGVDDDSGSEISEMGEHQSDSLEIGSTPSCDYVSYYVTGDKPMSATLPQESCINSIGTCLPSTETTFQQESILNPHSKPLNLLPRKNPSQPSQLNGLVCLKIGVERAAQIQASERPEHIAPSQLVLEQPPLDSFFHEPIEAGVSGTFHLASSPDISSVYGSAFSNLAQPVRRILGGSWSYASVRPSEYPASTSSARLWQRLEEARLEARRERREGDSNRERGEHNFFSEPERPSSVSEIQSQSRAPTKVLSSTSAEEVSCPEIDTQLLPESTDVSGAPSPALPDDTIEETDNMSITPPTSDSHSGCTVQPDPTNSTHIGDETNDNDEYDCEIDEMVLLPVRSTG</sequence>
<protein>
    <submittedName>
        <fullName evidence="2">Uncharacterized protein</fullName>
    </submittedName>
</protein>